<keyword evidence="8" id="KW-0862">Zinc</keyword>
<evidence type="ECO:0000256" key="11">
    <source>
        <dbReference type="ARBA" id="ARBA00023002"/>
    </source>
</evidence>
<dbReference type="EMBL" id="CAJNOG010000580">
    <property type="protein sequence ID" value="CAF1304099.1"/>
    <property type="molecule type" value="Genomic_DNA"/>
</dbReference>
<keyword evidence="13" id="KW-0539">Nucleus</keyword>
<dbReference type="InterPro" id="IPR019787">
    <property type="entry name" value="Znf_PHD-finger"/>
</dbReference>
<dbReference type="GO" id="GO:0000785">
    <property type="term" value="C:chromatin"/>
    <property type="evidence" value="ECO:0007669"/>
    <property type="project" value="TreeGrafter"/>
</dbReference>
<reference evidence="21" key="1">
    <citation type="submission" date="2021-02" db="EMBL/GenBank/DDBJ databases">
        <authorList>
            <person name="Nowell W R."/>
        </authorList>
    </citation>
    <scope>NUCLEOTIDE SEQUENCE</scope>
</reference>
<dbReference type="Pfam" id="PF01388">
    <property type="entry name" value="ARID"/>
    <property type="match status" value="1"/>
</dbReference>
<protein>
    <recommendedName>
        <fullName evidence="4">[histone H3]-trimethyl-L-lysine(4) demethylase</fullName>
        <ecNumber evidence="4">1.14.11.67</ecNumber>
    </recommendedName>
</protein>
<dbReference type="InterPro" id="IPR011011">
    <property type="entry name" value="Znf_FYVE_PHD"/>
</dbReference>
<dbReference type="Pfam" id="PF00628">
    <property type="entry name" value="PHD"/>
    <property type="match status" value="2"/>
</dbReference>
<evidence type="ECO:0000256" key="10">
    <source>
        <dbReference type="ARBA" id="ARBA00022964"/>
    </source>
</evidence>
<dbReference type="GO" id="GO:0005634">
    <property type="term" value="C:nucleus"/>
    <property type="evidence" value="ECO:0007669"/>
    <property type="project" value="UniProtKB-SubCell"/>
</dbReference>
<comment type="subcellular location">
    <subcellularLocation>
        <location evidence="2">Nucleus</location>
    </subcellularLocation>
</comment>
<dbReference type="SUPFAM" id="SSF51197">
    <property type="entry name" value="Clavaminate synthase-like"/>
    <property type="match status" value="1"/>
</dbReference>
<dbReference type="InterPro" id="IPR036431">
    <property type="entry name" value="ARID_dom_sf"/>
</dbReference>
<dbReference type="PROSITE" id="PS01359">
    <property type="entry name" value="ZF_PHD_1"/>
    <property type="match status" value="2"/>
</dbReference>
<dbReference type="GO" id="GO:0003677">
    <property type="term" value="F:DNA binding"/>
    <property type="evidence" value="ECO:0007669"/>
    <property type="project" value="InterPro"/>
</dbReference>
<dbReference type="InterPro" id="IPR001606">
    <property type="entry name" value="ARID_dom"/>
</dbReference>
<dbReference type="Pfam" id="PF02375">
    <property type="entry name" value="JmjN"/>
    <property type="match status" value="1"/>
</dbReference>
<comment type="similarity">
    <text evidence="3">Belongs to the JARID1 histone demethylase family.</text>
</comment>
<organism evidence="21 22">
    <name type="scientific">Adineta steineri</name>
    <dbReference type="NCBI Taxonomy" id="433720"/>
    <lineage>
        <taxon>Eukaryota</taxon>
        <taxon>Metazoa</taxon>
        <taxon>Spiralia</taxon>
        <taxon>Gnathifera</taxon>
        <taxon>Rotifera</taxon>
        <taxon>Eurotatoria</taxon>
        <taxon>Bdelloidea</taxon>
        <taxon>Adinetida</taxon>
        <taxon>Adinetidae</taxon>
        <taxon>Adineta</taxon>
    </lineage>
</organism>
<dbReference type="SMART" id="SM00558">
    <property type="entry name" value="JmjC"/>
    <property type="match status" value="1"/>
</dbReference>
<feature type="domain" description="PHD-type" evidence="17">
    <location>
        <begin position="213"/>
        <end position="263"/>
    </location>
</feature>
<comment type="caution">
    <text evidence="21">The sequence shown here is derived from an EMBL/GenBank/DDBJ whole genome shotgun (WGS) entry which is preliminary data.</text>
</comment>
<evidence type="ECO:0000259" key="19">
    <source>
        <dbReference type="PROSITE" id="PS51183"/>
    </source>
</evidence>
<dbReference type="InterPro" id="IPR013083">
    <property type="entry name" value="Znf_RING/FYVE/PHD"/>
</dbReference>
<evidence type="ECO:0000259" key="20">
    <source>
        <dbReference type="PROSITE" id="PS51184"/>
    </source>
</evidence>
<sequence>MTFENYCSPPEAPVFYPTCDEFADPLEYIEKIRPIASRAGLCKIIPPKEWQPPFCVNVDEFRFTPRIQRINELEAGTRAKIKFYERLTKLYDSQGVKLKIPTVEKEILDLAKLHKIVKDEGGYHICCSQKKWATVTRKMNFNDTQTSRVLKQHYEKLLLSYDVYETGIYEEQTDLSNQNDSKKGKVESNGTMKNGNKRKDSSSSMNNIDPFANFVCKCCTRGDDDNYLLICDICDNCYHTYCLIPSLVEIPRGQWRCPKCVAQLYHTASPSDAYGFEQSGKEYTLGEFGEMADEFKRNYFNKPLSEITADDIEQEFWRILSLPDASVKVEYGADLPTGELGSGFPTLKTKDLTENDKKYLNSPWNLNNFACHYKSVLKYINADISGMKVPWAYVGMCFSCFCWHVEDHWSYSINYLHWGEPKTWYGVPGSSAEKLENCMKSYAPELFSKTPDLLHHLVTTMNPSILIREGVPVVKAQQQAGEFIVTFPRAYHAGFNHGFNFAEANNFCPADWLPMGRCAIDHYKEVKRYSVFSHDELICKLASECQYLDPAIGDATRFELDCILQQEKNGRKSAYEQGAEDGDRVCFELMPDDERQCDACKTTCFLSAVSCLCKPNILVCINHIDQLCSCAPRKYCLWYRYTLNEMSDMLDALRERLDLCHKWKGLVNRLISTDHQSLIEFNDIEKHTSSGVLCLRDDIRVKMEEKLIEANECRQMAKNILKRVAYKTESLENSTDEDIIKKKKSSDNNNESKITLNDINQLKTRIKSIGITFNEMNAIQNILSDCLRFQDDIKLLLQSEKLQSTDIYSKYIEQSEQYQIDLPIIERLKLFYQASIWYELVQKTLTRTIPPSKLRSLITSGQAFQVLHQQVQQQINDLQVQLQQLEFWDEKCRQLTKEEPRPTLDTLEKFVKSADEANIHLNSIDKIKTLIVDCHRWNEKFEQMQQGEHYPFLSSYEQLYEQARHFHIDLEPLKLIEQTISQARSWLDKTQAIFRRPDSTLTLIEMILPRISVTPKTITRKRQTSKRTTGDVPINESIGILDDTIAKVLSSDENDPETVMILPRISVTPKTITRKRQTSKRTTGDVPINESIGILDDTIAKVLSSDENDPETVYKVYKEATIKEIEYLNELRENNQKKRLDSLSTYCICEKPYSDVMLQCDLCNEYYHRHCLPYHGSDVNTSVWWICDFCIRSRRPRLHDVVKLLGNLQKLTVRLPEGEILQCLTERAITLQDKAEKFLASPILRELSTVKQENRNIKDEFINDPNRQQFRNLESETSRPLNNSAESELESLLIEGGLLEIYVDQIKLLTKLVNSSRRSNLSLDKPKVTRVPQTEKTKSTTIRKRKSFEILTKTEKTIRRKRSRKSFLPDQRSSESQIGSSAPVVFVSSMIDIQQTLIKSSPKSDIDHDNNPLLISDDDNEQTKKVTIMGGGEDECAVDNGACLKPSGSSIKWVCCDACERWFHLVCVGLTSVKKKEEFKCTRCKQSASISTVSSSISTPTIPLTS</sequence>
<dbReference type="SUPFAM" id="SSF57903">
    <property type="entry name" value="FYVE/PHD zinc finger"/>
    <property type="match status" value="3"/>
</dbReference>
<evidence type="ECO:0000256" key="12">
    <source>
        <dbReference type="ARBA" id="ARBA00023004"/>
    </source>
</evidence>
<evidence type="ECO:0000256" key="16">
    <source>
        <dbReference type="SAM" id="MobiDB-lite"/>
    </source>
</evidence>
<dbReference type="CDD" id="cd15604">
    <property type="entry name" value="PHD1_KDM5C_5D"/>
    <property type="match status" value="1"/>
</dbReference>
<dbReference type="Gene3D" id="1.10.150.60">
    <property type="entry name" value="ARID DNA-binding domain"/>
    <property type="match status" value="1"/>
</dbReference>
<evidence type="ECO:0000256" key="4">
    <source>
        <dbReference type="ARBA" id="ARBA00012902"/>
    </source>
</evidence>
<accession>A0A815EA45</accession>
<dbReference type="CDD" id="cd15610">
    <property type="entry name" value="PHD3_KDM5A_like"/>
    <property type="match status" value="1"/>
</dbReference>
<dbReference type="EC" id="1.14.11.67" evidence="4"/>
<feature type="domain" description="JmjC" evidence="20">
    <location>
        <begin position="358"/>
        <end position="524"/>
    </location>
</feature>
<dbReference type="PANTHER" id="PTHR10694:SF33">
    <property type="entry name" value="LYSINE-SPECIFIC DEMETHYLASE 5"/>
    <property type="match status" value="1"/>
</dbReference>
<dbReference type="Pfam" id="PF08429">
    <property type="entry name" value="PLU-1"/>
    <property type="match status" value="1"/>
</dbReference>
<dbReference type="InterPro" id="IPR003349">
    <property type="entry name" value="JmjN"/>
</dbReference>
<proteinExistence type="inferred from homology"/>
<feature type="domain" description="PHD-type" evidence="17">
    <location>
        <begin position="1144"/>
        <end position="1193"/>
    </location>
</feature>
<dbReference type="SMART" id="SM01014">
    <property type="entry name" value="ARID"/>
    <property type="match status" value="1"/>
</dbReference>
<evidence type="ECO:0000259" key="17">
    <source>
        <dbReference type="PROSITE" id="PS50016"/>
    </source>
</evidence>
<dbReference type="PANTHER" id="PTHR10694">
    <property type="entry name" value="LYSINE-SPECIFIC DEMETHYLASE"/>
    <property type="match status" value="1"/>
</dbReference>
<keyword evidence="6" id="KW-0677">Repeat</keyword>
<name>A0A815EA45_9BILA</name>
<dbReference type="SMART" id="SM00501">
    <property type="entry name" value="BRIGHT"/>
    <property type="match status" value="1"/>
</dbReference>
<keyword evidence="11" id="KW-0560">Oxidoreductase</keyword>
<feature type="domain" description="ARID" evidence="18">
    <location>
        <begin position="77"/>
        <end position="166"/>
    </location>
</feature>
<dbReference type="SMART" id="SM00249">
    <property type="entry name" value="PHD"/>
    <property type="match status" value="3"/>
</dbReference>
<keyword evidence="12" id="KW-0408">Iron</keyword>
<dbReference type="SMART" id="SM00545">
    <property type="entry name" value="JmjN"/>
    <property type="match status" value="1"/>
</dbReference>
<evidence type="ECO:0000256" key="7">
    <source>
        <dbReference type="ARBA" id="ARBA00022771"/>
    </source>
</evidence>
<evidence type="ECO:0000256" key="14">
    <source>
        <dbReference type="ARBA" id="ARBA00048734"/>
    </source>
</evidence>
<feature type="region of interest" description="Disordered" evidence="16">
    <location>
        <begin position="175"/>
        <end position="204"/>
    </location>
</feature>
<dbReference type="Gene3D" id="3.30.40.10">
    <property type="entry name" value="Zinc/RING finger domain, C3HC4 (zinc finger)"/>
    <property type="match status" value="3"/>
</dbReference>
<dbReference type="Pfam" id="PF02373">
    <property type="entry name" value="JmjC"/>
    <property type="match status" value="1"/>
</dbReference>
<dbReference type="InterPro" id="IPR013637">
    <property type="entry name" value="Lys_sp_deMease-like_dom"/>
</dbReference>
<dbReference type="InterPro" id="IPR004198">
    <property type="entry name" value="Znf_C5HC2"/>
</dbReference>
<dbReference type="PROSITE" id="PS51183">
    <property type="entry name" value="JMJN"/>
    <property type="match status" value="1"/>
</dbReference>
<dbReference type="GO" id="GO:0006355">
    <property type="term" value="P:regulation of DNA-templated transcription"/>
    <property type="evidence" value="ECO:0007669"/>
    <property type="project" value="TreeGrafter"/>
</dbReference>
<evidence type="ECO:0000256" key="3">
    <source>
        <dbReference type="ARBA" id="ARBA00006801"/>
    </source>
</evidence>
<evidence type="ECO:0000256" key="9">
    <source>
        <dbReference type="ARBA" id="ARBA00022853"/>
    </source>
</evidence>
<keyword evidence="10" id="KW-0223">Dioxygenase</keyword>
<dbReference type="PROSITE" id="PS50016">
    <property type="entry name" value="ZF_PHD_2"/>
    <property type="match status" value="2"/>
</dbReference>
<dbReference type="InterPro" id="IPR003347">
    <property type="entry name" value="JmjC_dom"/>
</dbReference>
<dbReference type="GO" id="GO:0034647">
    <property type="term" value="F:histone H3K4me/H3K4me2/H3K4me3 demethylase activity"/>
    <property type="evidence" value="ECO:0007669"/>
    <property type="project" value="UniProtKB-EC"/>
</dbReference>
<feature type="domain" description="JmjN" evidence="19">
    <location>
        <begin position="12"/>
        <end position="53"/>
    </location>
</feature>
<dbReference type="InterPro" id="IPR019786">
    <property type="entry name" value="Zinc_finger_PHD-type_CS"/>
</dbReference>
<keyword evidence="7 15" id="KW-0863">Zinc-finger</keyword>
<evidence type="ECO:0000313" key="22">
    <source>
        <dbReference type="Proteomes" id="UP000663845"/>
    </source>
</evidence>
<evidence type="ECO:0000259" key="18">
    <source>
        <dbReference type="PROSITE" id="PS51011"/>
    </source>
</evidence>
<dbReference type="PROSITE" id="PS51184">
    <property type="entry name" value="JMJC"/>
    <property type="match status" value="1"/>
</dbReference>
<evidence type="ECO:0000256" key="13">
    <source>
        <dbReference type="ARBA" id="ARBA00023242"/>
    </source>
</evidence>
<evidence type="ECO:0000256" key="8">
    <source>
        <dbReference type="ARBA" id="ARBA00022833"/>
    </source>
</evidence>
<evidence type="ECO:0000313" key="21">
    <source>
        <dbReference type="EMBL" id="CAF1304099.1"/>
    </source>
</evidence>
<evidence type="ECO:0000256" key="6">
    <source>
        <dbReference type="ARBA" id="ARBA00022737"/>
    </source>
</evidence>
<dbReference type="GO" id="GO:0008270">
    <property type="term" value="F:zinc ion binding"/>
    <property type="evidence" value="ECO:0007669"/>
    <property type="project" value="UniProtKB-KW"/>
</dbReference>
<dbReference type="Proteomes" id="UP000663845">
    <property type="component" value="Unassembled WGS sequence"/>
</dbReference>
<comment type="catalytic activity">
    <reaction evidence="14">
        <text>N(6),N(6),N(6)-trimethyl-L-lysyl(4)-[histone H3] + 3 2-oxoglutarate + 3 O2 = L-lysyl(4)-[histone H3] + 3 formaldehyde + 3 succinate + 3 CO2</text>
        <dbReference type="Rhea" id="RHEA:60208"/>
        <dbReference type="Rhea" id="RHEA-COMP:15537"/>
        <dbReference type="Rhea" id="RHEA-COMP:15547"/>
        <dbReference type="ChEBI" id="CHEBI:15379"/>
        <dbReference type="ChEBI" id="CHEBI:16526"/>
        <dbReference type="ChEBI" id="CHEBI:16810"/>
        <dbReference type="ChEBI" id="CHEBI:16842"/>
        <dbReference type="ChEBI" id="CHEBI:29969"/>
        <dbReference type="ChEBI" id="CHEBI:30031"/>
        <dbReference type="ChEBI" id="CHEBI:61961"/>
        <dbReference type="EC" id="1.14.11.67"/>
    </reaction>
</comment>
<comment type="cofactor">
    <cofactor evidence="1">
        <name>Fe(2+)</name>
        <dbReference type="ChEBI" id="CHEBI:29033"/>
    </cofactor>
</comment>
<gene>
    <name evidence="21" type="ORF">JYZ213_LOCUS32483</name>
</gene>
<keyword evidence="9" id="KW-0156">Chromatin regulator</keyword>
<dbReference type="FunFam" id="1.10.150.60:FF:000016">
    <property type="entry name" value="Putative Lysine-specific demethylase 5B"/>
    <property type="match status" value="1"/>
</dbReference>
<dbReference type="PROSITE" id="PS51011">
    <property type="entry name" value="ARID"/>
    <property type="match status" value="1"/>
</dbReference>
<dbReference type="InterPro" id="IPR001965">
    <property type="entry name" value="Znf_PHD"/>
</dbReference>
<evidence type="ECO:0000256" key="1">
    <source>
        <dbReference type="ARBA" id="ARBA00001954"/>
    </source>
</evidence>
<dbReference type="InterPro" id="IPR048615">
    <property type="entry name" value="KDM5_C-hel"/>
</dbReference>
<keyword evidence="5" id="KW-0479">Metal-binding</keyword>
<evidence type="ECO:0000256" key="2">
    <source>
        <dbReference type="ARBA" id="ARBA00004123"/>
    </source>
</evidence>
<dbReference type="Gene3D" id="2.60.120.650">
    <property type="entry name" value="Cupin"/>
    <property type="match status" value="1"/>
</dbReference>
<evidence type="ECO:0000256" key="15">
    <source>
        <dbReference type="PROSITE-ProRule" id="PRU00146"/>
    </source>
</evidence>
<dbReference type="SUPFAM" id="SSF46774">
    <property type="entry name" value="ARID-like"/>
    <property type="match status" value="1"/>
</dbReference>
<evidence type="ECO:0000256" key="5">
    <source>
        <dbReference type="ARBA" id="ARBA00022723"/>
    </source>
</evidence>
<dbReference type="Pfam" id="PF02928">
    <property type="entry name" value="zf-C5HC2"/>
    <property type="match status" value="1"/>
</dbReference>
<dbReference type="Pfam" id="PF21323">
    <property type="entry name" value="KDM5_C-hel"/>
    <property type="match status" value="1"/>
</dbReference>